<organism evidence="2 3">
    <name type="scientific">Zasmidium cellare</name>
    <name type="common">Wine cellar mold</name>
    <name type="synonym">Racodium cellare</name>
    <dbReference type="NCBI Taxonomy" id="395010"/>
    <lineage>
        <taxon>Eukaryota</taxon>
        <taxon>Fungi</taxon>
        <taxon>Dikarya</taxon>
        <taxon>Ascomycota</taxon>
        <taxon>Pezizomycotina</taxon>
        <taxon>Dothideomycetes</taxon>
        <taxon>Dothideomycetidae</taxon>
        <taxon>Mycosphaerellales</taxon>
        <taxon>Mycosphaerellaceae</taxon>
        <taxon>Zasmidium</taxon>
    </lineage>
</organism>
<sequence>MQRQTPHLPNEIWLAIIAYCESDKDLWLSLRPTNRQLRACVEQHFAENILPKVEASLPMIMPSYDARNPIRGLATFKYHSATDEFAVFELADTGPQFYRENFLGRWRGMQDVDGGRLRESVVWEGIPPSSRLETAAANNAEFNSSTAGDVSLSTKASAPSQL</sequence>
<evidence type="ECO:0000313" key="2">
    <source>
        <dbReference type="EMBL" id="KAK4496371.1"/>
    </source>
</evidence>
<accession>A0ABR0E567</accession>
<reference evidence="2 3" key="1">
    <citation type="journal article" date="2023" name="G3 (Bethesda)">
        <title>A chromosome-level genome assembly of Zasmidium syzygii isolated from banana leaves.</title>
        <authorList>
            <person name="van Westerhoven A.C."/>
            <person name="Mehrabi R."/>
            <person name="Talebi R."/>
            <person name="Steentjes M.B.F."/>
            <person name="Corcolon B."/>
            <person name="Chong P.A."/>
            <person name="Kema G.H.J."/>
            <person name="Seidl M.F."/>
        </authorList>
    </citation>
    <scope>NUCLEOTIDE SEQUENCE [LARGE SCALE GENOMIC DNA]</scope>
    <source>
        <strain evidence="2 3">P124</strain>
    </source>
</reference>
<evidence type="ECO:0000313" key="3">
    <source>
        <dbReference type="Proteomes" id="UP001305779"/>
    </source>
</evidence>
<proteinExistence type="predicted"/>
<dbReference type="Proteomes" id="UP001305779">
    <property type="component" value="Unassembled WGS sequence"/>
</dbReference>
<protein>
    <recommendedName>
        <fullName evidence="4">F-box domain-containing protein</fullName>
    </recommendedName>
</protein>
<evidence type="ECO:0008006" key="4">
    <source>
        <dbReference type="Google" id="ProtNLM"/>
    </source>
</evidence>
<evidence type="ECO:0000256" key="1">
    <source>
        <dbReference type="SAM" id="MobiDB-lite"/>
    </source>
</evidence>
<feature type="region of interest" description="Disordered" evidence="1">
    <location>
        <begin position="138"/>
        <end position="162"/>
    </location>
</feature>
<keyword evidence="3" id="KW-1185">Reference proteome</keyword>
<gene>
    <name evidence="2" type="ORF">PRZ48_012351</name>
</gene>
<name>A0ABR0E567_ZASCE</name>
<dbReference type="EMBL" id="JAXOVC010000010">
    <property type="protein sequence ID" value="KAK4496371.1"/>
    <property type="molecule type" value="Genomic_DNA"/>
</dbReference>
<comment type="caution">
    <text evidence="2">The sequence shown here is derived from an EMBL/GenBank/DDBJ whole genome shotgun (WGS) entry which is preliminary data.</text>
</comment>